<accession>A0A6J4QYL4</accession>
<evidence type="ECO:0000313" key="2">
    <source>
        <dbReference type="EMBL" id="CAA9450291.1"/>
    </source>
</evidence>
<keyword evidence="1" id="KW-0812">Transmembrane</keyword>
<gene>
    <name evidence="2" type="ORF">AVDCRST_MAG02-821</name>
</gene>
<protein>
    <submittedName>
        <fullName evidence="2">Uncharacterized protein</fullName>
    </submittedName>
</protein>
<reference evidence="2" key="1">
    <citation type="submission" date="2020-02" db="EMBL/GenBank/DDBJ databases">
        <authorList>
            <person name="Meier V. D."/>
        </authorList>
    </citation>
    <scope>NUCLEOTIDE SEQUENCE</scope>
    <source>
        <strain evidence="2">AVDCRST_MAG02</strain>
    </source>
</reference>
<name>A0A6J4QYL4_9ACTN</name>
<proteinExistence type="predicted"/>
<feature type="transmembrane region" description="Helical" evidence="1">
    <location>
        <begin position="134"/>
        <end position="161"/>
    </location>
</feature>
<evidence type="ECO:0000256" key="1">
    <source>
        <dbReference type="SAM" id="Phobius"/>
    </source>
</evidence>
<feature type="transmembrane region" description="Helical" evidence="1">
    <location>
        <begin position="283"/>
        <end position="304"/>
    </location>
</feature>
<sequence>MGPGVASDRGDAASEKVYRGLMRAYPEEVRRRYADEMVGYFGDLCREERRSGGSGGMVLLWARALPDLLFTALQERGAAFRRNGYLPAGPGAVARWGALCALIGGSLGVAFHLIEYSLLGALGHLAGNPYISDPFVRFLTLTMLLGALSLSSLGPFGLYGAVVARSSEARPGVLAGAGAICAAVAAALLLATSGYAAVHQVASGWALFAPFEWLWYAGSAVLPLAFGSWFLGFLLLGVAAALNGRLPARLRVLPLALLALMALGYEFGAWFEMWGGNPVVGAIVMGVGQGLPFVGVALLGWILLGDHDAEPAAIPGGPAEGAGTAGGTRLAAHEATAEREKELLRAIRRHGRLTVAGVALETSLSVEEADRMLSNLAGKGHLEVRVERGRLLYSLWEGRG</sequence>
<keyword evidence="1" id="KW-0472">Membrane</keyword>
<feature type="transmembrane region" description="Helical" evidence="1">
    <location>
        <begin position="173"/>
        <end position="193"/>
    </location>
</feature>
<keyword evidence="1" id="KW-1133">Transmembrane helix</keyword>
<organism evidence="2">
    <name type="scientific">uncultured Rubrobacteraceae bacterium</name>
    <dbReference type="NCBI Taxonomy" id="349277"/>
    <lineage>
        <taxon>Bacteria</taxon>
        <taxon>Bacillati</taxon>
        <taxon>Actinomycetota</taxon>
        <taxon>Rubrobacteria</taxon>
        <taxon>Rubrobacterales</taxon>
        <taxon>Rubrobacteraceae</taxon>
        <taxon>environmental samples</taxon>
    </lineage>
</organism>
<dbReference type="EMBL" id="CADCVH010000024">
    <property type="protein sequence ID" value="CAA9450291.1"/>
    <property type="molecule type" value="Genomic_DNA"/>
</dbReference>
<feature type="transmembrane region" description="Helical" evidence="1">
    <location>
        <begin position="252"/>
        <end position="271"/>
    </location>
</feature>
<feature type="transmembrane region" description="Helical" evidence="1">
    <location>
        <begin position="92"/>
        <end position="114"/>
    </location>
</feature>
<dbReference type="AlphaFoldDB" id="A0A6J4QYL4"/>
<feature type="transmembrane region" description="Helical" evidence="1">
    <location>
        <begin position="213"/>
        <end position="240"/>
    </location>
</feature>